<dbReference type="GO" id="GO:0072344">
    <property type="term" value="P:rescue of stalled ribosome"/>
    <property type="evidence" value="ECO:0007669"/>
    <property type="project" value="TreeGrafter"/>
</dbReference>
<dbReference type="NCBIfam" id="NF006718">
    <property type="entry name" value="PRK09256.1"/>
    <property type="match status" value="1"/>
</dbReference>
<gene>
    <name evidence="4" type="ORF">CLV84_4210</name>
</gene>
<dbReference type="GO" id="GO:0003747">
    <property type="term" value="F:translation release factor activity"/>
    <property type="evidence" value="ECO:0007669"/>
    <property type="project" value="InterPro"/>
</dbReference>
<dbReference type="GO" id="GO:0004045">
    <property type="term" value="F:peptidyl-tRNA hydrolase activity"/>
    <property type="evidence" value="ECO:0007669"/>
    <property type="project" value="TreeGrafter"/>
</dbReference>
<dbReference type="InterPro" id="IPR045853">
    <property type="entry name" value="Pep_chain_release_fac_I_sf"/>
</dbReference>
<dbReference type="EMBL" id="PTJC01000009">
    <property type="protein sequence ID" value="PPK84060.1"/>
    <property type="molecule type" value="Genomic_DNA"/>
</dbReference>
<feature type="compositionally biased region" description="Basic and acidic residues" evidence="2">
    <location>
        <begin position="124"/>
        <end position="133"/>
    </location>
</feature>
<dbReference type="InterPro" id="IPR000352">
    <property type="entry name" value="Pep_chain_release_fac_I"/>
</dbReference>
<organism evidence="4 5">
    <name type="scientific">Neolewinella xylanilytica</name>
    <dbReference type="NCBI Taxonomy" id="1514080"/>
    <lineage>
        <taxon>Bacteria</taxon>
        <taxon>Pseudomonadati</taxon>
        <taxon>Bacteroidota</taxon>
        <taxon>Saprospiria</taxon>
        <taxon>Saprospirales</taxon>
        <taxon>Lewinellaceae</taxon>
        <taxon>Neolewinella</taxon>
    </lineage>
</organism>
<keyword evidence="5" id="KW-1185">Reference proteome</keyword>
<feature type="compositionally biased region" description="Basic and acidic residues" evidence="2">
    <location>
        <begin position="71"/>
        <end position="95"/>
    </location>
</feature>
<feature type="domain" description="Prokaryotic-type class I peptide chain release factors" evidence="3">
    <location>
        <begin position="3"/>
        <end position="128"/>
    </location>
</feature>
<dbReference type="Gene3D" id="3.30.160.20">
    <property type="match status" value="1"/>
</dbReference>
<evidence type="ECO:0000256" key="1">
    <source>
        <dbReference type="ARBA" id="ARBA00010835"/>
    </source>
</evidence>
<feature type="region of interest" description="Disordered" evidence="2">
    <location>
        <begin position="55"/>
        <end position="133"/>
    </location>
</feature>
<dbReference type="PANTHER" id="PTHR47814">
    <property type="entry name" value="PEPTIDYL-TRNA HYDROLASE ARFB"/>
    <property type="match status" value="1"/>
</dbReference>
<dbReference type="PANTHER" id="PTHR47814:SF1">
    <property type="entry name" value="PEPTIDYL-TRNA HYDROLASE ARFB"/>
    <property type="match status" value="1"/>
</dbReference>
<reference evidence="4 5" key="1">
    <citation type="submission" date="2018-02" db="EMBL/GenBank/DDBJ databases">
        <title>Genomic Encyclopedia of Archaeal and Bacterial Type Strains, Phase II (KMG-II): from individual species to whole genera.</title>
        <authorList>
            <person name="Goeker M."/>
        </authorList>
    </citation>
    <scope>NUCLEOTIDE SEQUENCE [LARGE SCALE GENOMIC DNA]</scope>
    <source>
        <strain evidence="4 5">DSM 29526</strain>
    </source>
</reference>
<dbReference type="Pfam" id="PF00472">
    <property type="entry name" value="RF-1"/>
    <property type="match status" value="1"/>
</dbReference>
<proteinExistence type="inferred from homology"/>
<dbReference type="Proteomes" id="UP000237662">
    <property type="component" value="Unassembled WGS sequence"/>
</dbReference>
<dbReference type="RefSeq" id="WP_170067810.1">
    <property type="nucleotide sequence ID" value="NZ_PTJC01000009.1"/>
</dbReference>
<evidence type="ECO:0000256" key="2">
    <source>
        <dbReference type="SAM" id="MobiDB-lite"/>
    </source>
</evidence>
<dbReference type="GO" id="GO:0043022">
    <property type="term" value="F:ribosome binding"/>
    <property type="evidence" value="ECO:0007669"/>
    <property type="project" value="TreeGrafter"/>
</dbReference>
<comment type="caution">
    <text evidence="4">The sequence shown here is derived from an EMBL/GenBank/DDBJ whole genome shotgun (WGS) entry which is preliminary data.</text>
</comment>
<evidence type="ECO:0000313" key="4">
    <source>
        <dbReference type="EMBL" id="PPK84060.1"/>
    </source>
</evidence>
<evidence type="ECO:0000259" key="3">
    <source>
        <dbReference type="Pfam" id="PF00472"/>
    </source>
</evidence>
<sequence>MNWEIIERELQLRTSRSSGAGGQHVNKTESRVELVLDIRESQGLSRRERDNLRFHLGNRMDSQDRLSVTDQSDRSQHTNRKRALDAMRQLLERGVRNPPKKRRAGAFKANNRKRLDRKKRRGEVKKGRGKIDF</sequence>
<accession>A0A2S6HZV4</accession>
<evidence type="ECO:0000313" key="5">
    <source>
        <dbReference type="Proteomes" id="UP000237662"/>
    </source>
</evidence>
<name>A0A2S6HZV4_9BACT</name>
<dbReference type="AlphaFoldDB" id="A0A2S6HZV4"/>
<feature type="compositionally biased region" description="Basic residues" evidence="2">
    <location>
        <begin position="98"/>
        <end position="123"/>
    </location>
</feature>
<comment type="similarity">
    <text evidence="1">Belongs to the prokaryotic/mitochondrial release factor family.</text>
</comment>
<dbReference type="SUPFAM" id="SSF75620">
    <property type="entry name" value="Release factor"/>
    <property type="match status" value="1"/>
</dbReference>
<protein>
    <submittedName>
        <fullName evidence="4">Ribosome-associated protein</fullName>
    </submittedName>
</protein>